<dbReference type="InterPro" id="IPR036890">
    <property type="entry name" value="HATPase_C_sf"/>
</dbReference>
<dbReference type="Pfam" id="PF00512">
    <property type="entry name" value="HisKA"/>
    <property type="match status" value="1"/>
</dbReference>
<keyword evidence="3 4" id="KW-0597">Phosphoprotein</keyword>
<dbReference type="InterPro" id="IPR011006">
    <property type="entry name" value="CheY-like_superfamily"/>
</dbReference>
<dbReference type="Gene3D" id="1.10.287.130">
    <property type="match status" value="1"/>
</dbReference>
<dbReference type="Gene3D" id="3.30.565.10">
    <property type="entry name" value="Histidine kinase-like ATPase, C-terminal domain"/>
    <property type="match status" value="1"/>
</dbReference>
<keyword evidence="8" id="KW-0808">Transferase</keyword>
<proteinExistence type="predicted"/>
<feature type="coiled-coil region" evidence="5">
    <location>
        <begin position="140"/>
        <end position="167"/>
    </location>
</feature>
<organism evidence="8 9">
    <name type="scientific">Cytophaga hutchinsonii (strain ATCC 33406 / DSM 1761 / CIP 103989 / NBRC 15051 / NCIMB 9469 / D465)</name>
    <dbReference type="NCBI Taxonomy" id="269798"/>
    <lineage>
        <taxon>Bacteria</taxon>
        <taxon>Pseudomonadati</taxon>
        <taxon>Bacteroidota</taxon>
        <taxon>Cytophagia</taxon>
        <taxon>Cytophagales</taxon>
        <taxon>Cytophagaceae</taxon>
        <taxon>Cytophaga</taxon>
    </lineage>
</organism>
<dbReference type="SMART" id="SM00387">
    <property type="entry name" value="HATPase_c"/>
    <property type="match status" value="1"/>
</dbReference>
<dbReference type="SMART" id="SM00388">
    <property type="entry name" value="HisKA"/>
    <property type="match status" value="1"/>
</dbReference>
<dbReference type="PROSITE" id="PS50110">
    <property type="entry name" value="RESPONSE_REGULATORY"/>
    <property type="match status" value="1"/>
</dbReference>
<dbReference type="SUPFAM" id="SSF52172">
    <property type="entry name" value="CheY-like"/>
    <property type="match status" value="1"/>
</dbReference>
<dbReference type="InterPro" id="IPR003661">
    <property type="entry name" value="HisK_dim/P_dom"/>
</dbReference>
<feature type="domain" description="Response regulatory" evidence="7">
    <location>
        <begin position="23"/>
        <end position="139"/>
    </location>
</feature>
<dbReference type="CDD" id="cd00075">
    <property type="entry name" value="HATPase"/>
    <property type="match status" value="1"/>
</dbReference>
<evidence type="ECO:0000256" key="1">
    <source>
        <dbReference type="ARBA" id="ARBA00000085"/>
    </source>
</evidence>
<keyword evidence="9" id="KW-1185">Reference proteome</keyword>
<dbReference type="PANTHER" id="PTHR43547">
    <property type="entry name" value="TWO-COMPONENT HISTIDINE KINASE"/>
    <property type="match status" value="1"/>
</dbReference>
<accession>A0A6N4SSQ8</accession>
<dbReference type="AlphaFoldDB" id="A0A6N4SSQ8"/>
<dbReference type="Gene3D" id="3.40.50.2300">
    <property type="match status" value="1"/>
</dbReference>
<evidence type="ECO:0000259" key="7">
    <source>
        <dbReference type="PROSITE" id="PS50110"/>
    </source>
</evidence>
<dbReference type="InterPro" id="IPR004358">
    <property type="entry name" value="Sig_transdc_His_kin-like_C"/>
</dbReference>
<dbReference type="SUPFAM" id="SSF55874">
    <property type="entry name" value="ATPase domain of HSP90 chaperone/DNA topoisomerase II/histidine kinase"/>
    <property type="match status" value="1"/>
</dbReference>
<evidence type="ECO:0000256" key="4">
    <source>
        <dbReference type="PROSITE-ProRule" id="PRU00169"/>
    </source>
</evidence>
<evidence type="ECO:0000256" key="3">
    <source>
        <dbReference type="ARBA" id="ARBA00022553"/>
    </source>
</evidence>
<dbReference type="PROSITE" id="PS50109">
    <property type="entry name" value="HIS_KIN"/>
    <property type="match status" value="1"/>
</dbReference>
<dbReference type="Proteomes" id="UP000001822">
    <property type="component" value="Chromosome"/>
</dbReference>
<dbReference type="Pfam" id="PF02518">
    <property type="entry name" value="HATPase_c"/>
    <property type="match status" value="1"/>
</dbReference>
<dbReference type="PRINTS" id="PR00344">
    <property type="entry name" value="BCTRLSENSOR"/>
</dbReference>
<dbReference type="InterPro" id="IPR001789">
    <property type="entry name" value="Sig_transdc_resp-reg_receiver"/>
</dbReference>
<dbReference type="PANTHER" id="PTHR43547:SF2">
    <property type="entry name" value="HYBRID SIGNAL TRANSDUCTION HISTIDINE KINASE C"/>
    <property type="match status" value="1"/>
</dbReference>
<keyword evidence="8" id="KW-0418">Kinase</keyword>
<keyword evidence="5" id="KW-0175">Coiled coil</keyword>
<dbReference type="KEGG" id="chu:CHU_2081"/>
<name>A0A6N4SSQ8_CYTH3</name>
<dbReference type="EMBL" id="CP000383">
    <property type="protein sequence ID" value="ABG59344.1"/>
    <property type="molecule type" value="Genomic_DNA"/>
</dbReference>
<dbReference type="Pfam" id="PF00072">
    <property type="entry name" value="Response_reg"/>
    <property type="match status" value="1"/>
</dbReference>
<protein>
    <recommendedName>
        <fullName evidence="2">histidine kinase</fullName>
        <ecNumber evidence="2">2.7.13.3</ecNumber>
    </recommendedName>
</protein>
<evidence type="ECO:0000256" key="5">
    <source>
        <dbReference type="SAM" id="Coils"/>
    </source>
</evidence>
<evidence type="ECO:0000256" key="2">
    <source>
        <dbReference type="ARBA" id="ARBA00012438"/>
    </source>
</evidence>
<dbReference type="CDD" id="cd00082">
    <property type="entry name" value="HisKA"/>
    <property type="match status" value="1"/>
</dbReference>
<evidence type="ECO:0000313" key="9">
    <source>
        <dbReference type="Proteomes" id="UP000001822"/>
    </source>
</evidence>
<dbReference type="SMART" id="SM00448">
    <property type="entry name" value="REC"/>
    <property type="match status" value="1"/>
</dbReference>
<evidence type="ECO:0000259" key="6">
    <source>
        <dbReference type="PROSITE" id="PS50109"/>
    </source>
</evidence>
<dbReference type="CDD" id="cd00156">
    <property type="entry name" value="REC"/>
    <property type="match status" value="1"/>
</dbReference>
<dbReference type="EC" id="2.7.13.3" evidence="2"/>
<evidence type="ECO:0000313" key="8">
    <source>
        <dbReference type="EMBL" id="ABG59344.1"/>
    </source>
</evidence>
<comment type="catalytic activity">
    <reaction evidence="1">
        <text>ATP + protein L-histidine = ADP + protein N-phospho-L-histidine.</text>
        <dbReference type="EC" id="2.7.13.3"/>
    </reaction>
</comment>
<gene>
    <name evidence="8" type="primary">arcB</name>
    <name evidence="8" type="ordered locus">CHU_2081</name>
</gene>
<feature type="domain" description="Histidine kinase" evidence="6">
    <location>
        <begin position="174"/>
        <end position="389"/>
    </location>
</feature>
<dbReference type="GO" id="GO:0000155">
    <property type="term" value="F:phosphorelay sensor kinase activity"/>
    <property type="evidence" value="ECO:0007669"/>
    <property type="project" value="InterPro"/>
</dbReference>
<reference evidence="8 9" key="1">
    <citation type="journal article" date="2007" name="Appl. Environ. Microbiol.">
        <title>Genome sequence of the cellulolytic gliding bacterium Cytophaga hutchinsonii.</title>
        <authorList>
            <person name="Xie G."/>
            <person name="Bruce D.C."/>
            <person name="Challacombe J.F."/>
            <person name="Chertkov O."/>
            <person name="Detter J.C."/>
            <person name="Gilna P."/>
            <person name="Han C.S."/>
            <person name="Lucas S."/>
            <person name="Misra M."/>
            <person name="Myers G.L."/>
            <person name="Richardson P."/>
            <person name="Tapia R."/>
            <person name="Thayer N."/>
            <person name="Thompson L.S."/>
            <person name="Brettin T.S."/>
            <person name="Henrissat B."/>
            <person name="Wilson D.B."/>
            <person name="McBride M.J."/>
        </authorList>
    </citation>
    <scope>NUCLEOTIDE SEQUENCE [LARGE SCALE GENOMIC DNA]</scope>
    <source>
        <strain evidence="9">ATCC 33406 / DSM 1761 / CIP 103989 / NBRC 15051 / NCIMB 9469 / D465</strain>
    </source>
</reference>
<dbReference type="InterPro" id="IPR003594">
    <property type="entry name" value="HATPase_dom"/>
</dbReference>
<feature type="modified residue" description="4-aspartylphosphate" evidence="4">
    <location>
        <position position="74"/>
    </location>
</feature>
<sequence>MIKEKSVDCCMPNPVMKTMEKIKVLMLEDVDDDVTIIENVLQKAGIDHSTLQVDSKSEFIKGIKEYQPDVILSDHSLPQFNSIEAHKICLNENLLIPFILVTGAVSEEFAVTCLKHGIDDYILKSNLSRLPSAILTALRQRELERMKLQAMQELKEQNEQILKINKELDSFIYSISHSLRGPLSTVSGLLHLAEKESQEKNDMSVKELHQMMETCVKRLDTTLRQMVDQSKNARLEVDTDAIDINALLDKAMKNVSYLPGSNEVEVTIINTAQAPFYSDAYRLEVIFNSILSNVIKYRDPYKEKSVLLIQVICTPEHAAMSFKDNGLGIPEKFMPNIFNMFYRASEKSDGAGLGLYMVKEFVEKLKGSVTVTSVDNESTSVTIVLPNVRKDYSVDN</sequence>
<dbReference type="InterPro" id="IPR005467">
    <property type="entry name" value="His_kinase_dom"/>
</dbReference>